<evidence type="ECO:0000259" key="3">
    <source>
        <dbReference type="PROSITE" id="PS50188"/>
    </source>
</evidence>
<evidence type="ECO:0000313" key="5">
    <source>
        <dbReference type="Proteomes" id="UP000694392"/>
    </source>
</evidence>
<dbReference type="Pfam" id="PF13765">
    <property type="entry name" value="PRY"/>
    <property type="match status" value="1"/>
</dbReference>
<dbReference type="Gene3D" id="2.60.120.920">
    <property type="match status" value="1"/>
</dbReference>
<dbReference type="InterPro" id="IPR003879">
    <property type="entry name" value="Butyrophylin_SPRY"/>
</dbReference>
<dbReference type="GeneTree" id="ENSGT01030000234669"/>
<evidence type="ECO:0000256" key="2">
    <source>
        <dbReference type="ARBA" id="ARBA00034460"/>
    </source>
</evidence>
<reference evidence="4" key="2">
    <citation type="submission" date="2025-09" db="UniProtKB">
        <authorList>
            <consortium name="Ensembl"/>
        </authorList>
    </citation>
    <scope>IDENTIFICATION</scope>
</reference>
<feature type="domain" description="B30.2/SPRY" evidence="3">
    <location>
        <begin position="55"/>
        <end position="246"/>
    </location>
</feature>
<dbReference type="AlphaFoldDB" id="A0A8D0HA71"/>
<dbReference type="InterPro" id="IPR003877">
    <property type="entry name" value="SPRY_dom"/>
</dbReference>
<reference evidence="4" key="1">
    <citation type="submission" date="2025-08" db="UniProtKB">
        <authorList>
            <consortium name="Ensembl"/>
        </authorList>
    </citation>
    <scope>IDENTIFICATION</scope>
</reference>
<dbReference type="InterPro" id="IPR013320">
    <property type="entry name" value="ConA-like_dom_sf"/>
</dbReference>
<dbReference type="InterPro" id="IPR006574">
    <property type="entry name" value="PRY"/>
</dbReference>
<evidence type="ECO:0000256" key="1">
    <source>
        <dbReference type="ARBA" id="ARBA00009651"/>
    </source>
</evidence>
<accession>A0A8D0HA71</accession>
<dbReference type="SMART" id="SM00589">
    <property type="entry name" value="PRY"/>
    <property type="match status" value="1"/>
</dbReference>
<dbReference type="PRINTS" id="PR01407">
    <property type="entry name" value="BUTYPHLNCDUF"/>
</dbReference>
<dbReference type="OMA" id="KEAIWES"/>
<dbReference type="InterPro" id="IPR001870">
    <property type="entry name" value="B30.2/SPRY"/>
</dbReference>
<protein>
    <recommendedName>
        <fullName evidence="3">B30.2/SPRY domain-containing protein</fullName>
    </recommendedName>
</protein>
<comment type="similarity">
    <text evidence="1">Belongs to the ohanin/vespryn family.</text>
</comment>
<proteinExistence type="inferred from homology"/>
<dbReference type="InterPro" id="IPR043136">
    <property type="entry name" value="B30.2/SPRY_sf"/>
</dbReference>
<dbReference type="SUPFAM" id="SSF49899">
    <property type="entry name" value="Concanavalin A-like lectins/glucanases"/>
    <property type="match status" value="1"/>
</dbReference>
<comment type="function">
    <text evidence="2">Neurotoxin that produces dose-dependent hypolocomotion and hyperalgesia in mice. May directly act on the central nervous system, as it is 6500-fold more potent when administered intracerebroventricularly than intraperitoneal.</text>
</comment>
<dbReference type="InterPro" id="IPR050143">
    <property type="entry name" value="TRIM/RBCC"/>
</dbReference>
<organism evidence="4 5">
    <name type="scientific">Sphenodon punctatus</name>
    <name type="common">Tuatara</name>
    <name type="synonym">Hatteria punctata</name>
    <dbReference type="NCBI Taxonomy" id="8508"/>
    <lineage>
        <taxon>Eukaryota</taxon>
        <taxon>Metazoa</taxon>
        <taxon>Chordata</taxon>
        <taxon>Craniata</taxon>
        <taxon>Vertebrata</taxon>
        <taxon>Euteleostomi</taxon>
        <taxon>Lepidosauria</taxon>
        <taxon>Sphenodontia</taxon>
        <taxon>Sphenodontidae</taxon>
        <taxon>Sphenodon</taxon>
    </lineage>
</organism>
<evidence type="ECO:0000313" key="4">
    <source>
        <dbReference type="Ensembl" id="ENSSPUP00000017156.1"/>
    </source>
</evidence>
<sequence length="246" mass="27974">LLCCNNSLGLDDQVLSNKLLLSRYKKEKFDNPGVFSPEFKEAIWESSQRNPFLKIIVEHFRDTLSPGHHWKKANVTLDPSTANPNLVLTEKQKSVRWGDTHQKLPSNPLRYDSWPCVLGCERFTSGRHYWEVEVEVGGDKHWIVGVARASVQRKGEISLSPEEGIWAIQQLRQDEYQATTSCATQLSMSSPPRRIRVYLDYAVGKVAFLNADTMIPIFTFPPAAFFGETIHPWFGVGKGTRLRLCP</sequence>
<name>A0A8D0HA71_SPHPU</name>
<keyword evidence="5" id="KW-1185">Reference proteome</keyword>
<dbReference type="PROSITE" id="PS50188">
    <property type="entry name" value="B302_SPRY"/>
    <property type="match status" value="1"/>
</dbReference>
<dbReference type="CDD" id="cd12888">
    <property type="entry name" value="SPRY_PRY_TRIM7_like"/>
    <property type="match status" value="1"/>
</dbReference>
<dbReference type="SMART" id="SM00449">
    <property type="entry name" value="SPRY"/>
    <property type="match status" value="1"/>
</dbReference>
<dbReference type="FunFam" id="2.60.120.920:FF:000004">
    <property type="entry name" value="Butyrophilin subfamily 1 member A1"/>
    <property type="match status" value="1"/>
</dbReference>
<dbReference type="PANTHER" id="PTHR24103">
    <property type="entry name" value="E3 UBIQUITIN-PROTEIN LIGASE TRIM"/>
    <property type="match status" value="1"/>
</dbReference>
<dbReference type="Ensembl" id="ENSSPUT00000018277.1">
    <property type="protein sequence ID" value="ENSSPUP00000017156.1"/>
    <property type="gene ID" value="ENSSPUG00000013284.1"/>
</dbReference>
<dbReference type="Proteomes" id="UP000694392">
    <property type="component" value="Unplaced"/>
</dbReference>
<dbReference type="Pfam" id="PF00622">
    <property type="entry name" value="SPRY"/>
    <property type="match status" value="1"/>
</dbReference>